<sequence>MPDQTDKIGDSFGQHKSAKNPQKAQQDQIDYEAGKEHSNSGSDTYEGAGMDYVGQKNAQ</sequence>
<dbReference type="Proteomes" id="UP001140510">
    <property type="component" value="Unassembled WGS sequence"/>
</dbReference>
<reference evidence="2" key="1">
    <citation type="submission" date="2022-10" db="EMBL/GenBank/DDBJ databases">
        <title>Tapping the CABI collections for fungal endophytes: first genome assemblies for Collariella, Neodidymelliopsis, Ascochyta clinopodiicola, Didymella pomorum, Didymosphaeria variabile, Neocosmospora piperis and Neocucurbitaria cava.</title>
        <authorList>
            <person name="Hill R."/>
        </authorList>
    </citation>
    <scope>NUCLEOTIDE SEQUENCE</scope>
    <source>
        <strain evidence="2">IMI 355091</strain>
    </source>
</reference>
<evidence type="ECO:0000256" key="1">
    <source>
        <dbReference type="SAM" id="MobiDB-lite"/>
    </source>
</evidence>
<name>A0A9W8ZAD9_9PLEO</name>
<evidence type="ECO:0000313" key="3">
    <source>
        <dbReference type="Proteomes" id="UP001140510"/>
    </source>
</evidence>
<proteinExistence type="predicted"/>
<gene>
    <name evidence="2" type="ORF">N0V91_006705</name>
</gene>
<dbReference type="OrthoDB" id="3358750at2759"/>
<dbReference type="EMBL" id="JAPEVA010000054">
    <property type="protein sequence ID" value="KAJ4403129.1"/>
    <property type="molecule type" value="Genomic_DNA"/>
</dbReference>
<comment type="caution">
    <text evidence="2">The sequence shown here is derived from an EMBL/GenBank/DDBJ whole genome shotgun (WGS) entry which is preliminary data.</text>
</comment>
<evidence type="ECO:0000313" key="2">
    <source>
        <dbReference type="EMBL" id="KAJ4403129.1"/>
    </source>
</evidence>
<keyword evidence="3" id="KW-1185">Reference proteome</keyword>
<feature type="region of interest" description="Disordered" evidence="1">
    <location>
        <begin position="1"/>
        <end position="59"/>
    </location>
</feature>
<accession>A0A9W8ZAD9</accession>
<protein>
    <submittedName>
        <fullName evidence="2">Uncharacterized protein</fullName>
    </submittedName>
</protein>
<organism evidence="2 3">
    <name type="scientific">Didymella pomorum</name>
    <dbReference type="NCBI Taxonomy" id="749634"/>
    <lineage>
        <taxon>Eukaryota</taxon>
        <taxon>Fungi</taxon>
        <taxon>Dikarya</taxon>
        <taxon>Ascomycota</taxon>
        <taxon>Pezizomycotina</taxon>
        <taxon>Dothideomycetes</taxon>
        <taxon>Pleosporomycetidae</taxon>
        <taxon>Pleosporales</taxon>
        <taxon>Pleosporineae</taxon>
        <taxon>Didymellaceae</taxon>
        <taxon>Didymella</taxon>
    </lineage>
</organism>
<feature type="compositionally biased region" description="Polar residues" evidence="1">
    <location>
        <begin position="19"/>
        <end position="28"/>
    </location>
</feature>
<dbReference type="AlphaFoldDB" id="A0A9W8ZAD9"/>